<keyword evidence="2" id="KW-0472">Membrane</keyword>
<feature type="region of interest" description="Disordered" evidence="1">
    <location>
        <begin position="15"/>
        <end position="61"/>
    </location>
</feature>
<evidence type="ECO:0000313" key="5">
    <source>
        <dbReference type="EMBL" id="CAF3390468.1"/>
    </source>
</evidence>
<dbReference type="Proteomes" id="UP000663869">
    <property type="component" value="Unassembled WGS sequence"/>
</dbReference>
<organism evidence="4 8">
    <name type="scientific">Rotaria socialis</name>
    <dbReference type="NCBI Taxonomy" id="392032"/>
    <lineage>
        <taxon>Eukaryota</taxon>
        <taxon>Metazoa</taxon>
        <taxon>Spiralia</taxon>
        <taxon>Gnathifera</taxon>
        <taxon>Rotifera</taxon>
        <taxon>Eurotatoria</taxon>
        <taxon>Bdelloidea</taxon>
        <taxon>Philodinida</taxon>
        <taxon>Philodinidae</taxon>
        <taxon>Rotaria</taxon>
    </lineage>
</organism>
<dbReference type="Proteomes" id="UP000663825">
    <property type="component" value="Unassembled WGS sequence"/>
</dbReference>
<dbReference type="EMBL" id="CAJNXB010001829">
    <property type="protein sequence ID" value="CAF3197383.1"/>
    <property type="molecule type" value="Genomic_DNA"/>
</dbReference>
<dbReference type="Proteomes" id="UP000663865">
    <property type="component" value="Unassembled WGS sequence"/>
</dbReference>
<evidence type="ECO:0000313" key="3">
    <source>
        <dbReference type="EMBL" id="CAF3197383.1"/>
    </source>
</evidence>
<reference evidence="4" key="1">
    <citation type="submission" date="2021-02" db="EMBL/GenBank/DDBJ databases">
        <authorList>
            <person name="Nowell W R."/>
        </authorList>
    </citation>
    <scope>NUCLEOTIDE SEQUENCE</scope>
</reference>
<name>A0A817XPW3_9BILA</name>
<dbReference type="EMBL" id="CAJNYV010002432">
    <property type="protein sequence ID" value="CAF3477687.1"/>
    <property type="molecule type" value="Genomic_DNA"/>
</dbReference>
<accession>A0A817XPW3</accession>
<evidence type="ECO:0000256" key="1">
    <source>
        <dbReference type="SAM" id="MobiDB-lite"/>
    </source>
</evidence>
<dbReference type="EMBL" id="CAJNYU010000783">
    <property type="protein sequence ID" value="CAF3390468.1"/>
    <property type="molecule type" value="Genomic_DNA"/>
</dbReference>
<dbReference type="Proteomes" id="UP000663833">
    <property type="component" value="Unassembled WGS sequence"/>
</dbReference>
<dbReference type="EMBL" id="CAJNYD010002220">
    <property type="protein sequence ID" value="CAF3406145.1"/>
    <property type="molecule type" value="Genomic_DNA"/>
</dbReference>
<dbReference type="AlphaFoldDB" id="A0A817XPW3"/>
<evidence type="ECO:0000313" key="6">
    <source>
        <dbReference type="EMBL" id="CAF3406145.1"/>
    </source>
</evidence>
<evidence type="ECO:0000256" key="2">
    <source>
        <dbReference type="SAM" id="Phobius"/>
    </source>
</evidence>
<feature type="compositionally biased region" description="Basic and acidic residues" evidence="1">
    <location>
        <begin position="44"/>
        <end position="57"/>
    </location>
</feature>
<protein>
    <submittedName>
        <fullName evidence="4">Uncharacterized protein</fullName>
    </submittedName>
</protein>
<evidence type="ECO:0000313" key="4">
    <source>
        <dbReference type="EMBL" id="CAF3371913.1"/>
    </source>
</evidence>
<keyword evidence="2" id="KW-1133">Transmembrane helix</keyword>
<dbReference type="Proteomes" id="UP000663872">
    <property type="component" value="Unassembled WGS sequence"/>
</dbReference>
<evidence type="ECO:0000313" key="7">
    <source>
        <dbReference type="EMBL" id="CAF3477687.1"/>
    </source>
</evidence>
<comment type="caution">
    <text evidence="4">The sequence shown here is derived from an EMBL/GenBank/DDBJ whole genome shotgun (WGS) entry which is preliminary data.</text>
</comment>
<evidence type="ECO:0000313" key="8">
    <source>
        <dbReference type="Proteomes" id="UP000663872"/>
    </source>
</evidence>
<keyword evidence="2" id="KW-0812">Transmembrane</keyword>
<proteinExistence type="predicted"/>
<feature type="compositionally biased region" description="Low complexity" evidence="1">
    <location>
        <begin position="31"/>
        <end position="43"/>
    </location>
</feature>
<sequence length="119" mass="12641">MASIPTRIINRGRIGPINPRVSTDSERTNFSSASEVSTVSSESIEQKSREPSTESEKVTNSVLSTQQKRIIAVGVSVGLLVLIGVILCVILLLTLNKTSATIATTAASKPLTMVTTTLR</sequence>
<dbReference type="EMBL" id="CAJNYT010000769">
    <property type="protein sequence ID" value="CAF3371913.1"/>
    <property type="molecule type" value="Genomic_DNA"/>
</dbReference>
<gene>
    <name evidence="5" type="ORF">FME351_LOCUS8105</name>
    <name evidence="4" type="ORF">GRG538_LOCUS7375</name>
    <name evidence="7" type="ORF">KIK155_LOCUS14275</name>
    <name evidence="6" type="ORF">LUA448_LOCUS18068</name>
    <name evidence="3" type="ORF">TIS948_LOCUS12362</name>
</gene>
<feature type="transmembrane region" description="Helical" evidence="2">
    <location>
        <begin position="70"/>
        <end position="95"/>
    </location>
</feature>